<feature type="compositionally biased region" description="Basic and acidic residues" evidence="1">
    <location>
        <begin position="27"/>
        <end position="37"/>
    </location>
</feature>
<evidence type="ECO:0000256" key="1">
    <source>
        <dbReference type="SAM" id="MobiDB-lite"/>
    </source>
</evidence>
<evidence type="ECO:0000313" key="4">
    <source>
        <dbReference type="Proteomes" id="UP000740883"/>
    </source>
</evidence>
<feature type="signal peptide" evidence="2">
    <location>
        <begin position="1"/>
        <end position="21"/>
    </location>
</feature>
<dbReference type="AlphaFoldDB" id="A0A9P6GXW8"/>
<gene>
    <name evidence="3" type="ORF">NGRA_2239</name>
</gene>
<sequence length="736" mass="85862">MKGSFIAYILILVNYISIVLALSESRTKSDKEPHNEINDDETLGGDSNIYSNDSSKLLSNIEITSTTKNDRKNIEDVDNYDYSLNNPIELKISLDKQMIPTKPASSNFFNYQNGKNNSDTNSIDFEINTLHHNKIPRSSHDAQISFNDNQIILHPDISDTNTPINGSEFDDQTALDNLAKNIIDLLPEDLISELVESYRNYDFIGDCFNTPEQNLCVTNCNQNIESKEKADNSVIDTIGITKCEDYNDSVTILVNEPNLEQLVYISEQININTNSKPKKKTFIKLEDVQVTEDYMGYYEKSTGSYHIICDSLPLVLPQKRKIDEVNVLKRNLKRKTPEINNKRRKTSNQALEFYQTIPENHVIQKKLFEFNKPKKFVIRQKGKKNNSFREILKIIRKVFKNKRTKGIDSGPLDFDIDFMIQKIFHYCSNHDLFSFEEEISKNNIQLDMFIDEYVKQDIFIPLEVYALKFSENIKRDSYLPFNKVKNMIKIVNIKESEFLKTLKCKTFTPIKNFSYINNNGDSYVVLFGSRFILNNFTFCNKFKKSTFCYFIARQLLLLRSLYSDIPELICIDMLISPEIEIENLIKIYLYLNIICVIKNPMYKILAIIDEILKLLDMNDRLRDKIIDNIEPEIYTDLLFIGYGFLSKQARKFIILEFNKRRGTENISQELLKKNYCNITHKILVALTIKLFSFTDGIIGDLKDILVEYSQKCNNLNIDKIIRVCRRLYWILIEKNK</sequence>
<evidence type="ECO:0000313" key="3">
    <source>
        <dbReference type="EMBL" id="KAF9762061.1"/>
    </source>
</evidence>
<organism evidence="3 4">
    <name type="scientific">Nosema granulosis</name>
    <dbReference type="NCBI Taxonomy" id="83296"/>
    <lineage>
        <taxon>Eukaryota</taxon>
        <taxon>Fungi</taxon>
        <taxon>Fungi incertae sedis</taxon>
        <taxon>Microsporidia</taxon>
        <taxon>Nosematidae</taxon>
        <taxon>Nosema</taxon>
    </lineage>
</organism>
<keyword evidence="4" id="KW-1185">Reference proteome</keyword>
<comment type="caution">
    <text evidence="3">The sequence shown here is derived from an EMBL/GenBank/DDBJ whole genome shotgun (WGS) entry which is preliminary data.</text>
</comment>
<feature type="chain" id="PRO_5040295880" evidence="2">
    <location>
        <begin position="22"/>
        <end position="736"/>
    </location>
</feature>
<dbReference type="Proteomes" id="UP000740883">
    <property type="component" value="Unassembled WGS sequence"/>
</dbReference>
<feature type="region of interest" description="Disordered" evidence="1">
    <location>
        <begin position="27"/>
        <end position="46"/>
    </location>
</feature>
<proteinExistence type="predicted"/>
<evidence type="ECO:0000256" key="2">
    <source>
        <dbReference type="SAM" id="SignalP"/>
    </source>
</evidence>
<dbReference type="EMBL" id="SBJO01000217">
    <property type="protein sequence ID" value="KAF9762061.1"/>
    <property type="molecule type" value="Genomic_DNA"/>
</dbReference>
<keyword evidence="2" id="KW-0732">Signal</keyword>
<reference evidence="3 4" key="1">
    <citation type="journal article" date="2020" name="Genome Biol. Evol.">
        <title>Comparative genomics of strictly vertically transmitted, feminizing microsporidia endosymbionts of amphipod crustaceans.</title>
        <authorList>
            <person name="Cormier A."/>
            <person name="Chebbi M.A."/>
            <person name="Giraud I."/>
            <person name="Wattier R."/>
            <person name="Teixeira M."/>
            <person name="Gilbert C."/>
            <person name="Rigaud T."/>
            <person name="Cordaux R."/>
        </authorList>
    </citation>
    <scope>NUCLEOTIDE SEQUENCE [LARGE SCALE GENOMIC DNA]</scope>
    <source>
        <strain evidence="3 4">Ou3-Ou53</strain>
    </source>
</reference>
<name>A0A9P6GXW8_9MICR</name>
<protein>
    <submittedName>
        <fullName evidence="3">Uncharacterized protein</fullName>
    </submittedName>
</protein>
<accession>A0A9P6GXW8</accession>